<keyword evidence="3" id="KW-0813">Transport</keyword>
<evidence type="ECO:0000256" key="5">
    <source>
        <dbReference type="ARBA" id="ARBA00022692"/>
    </source>
</evidence>
<dbReference type="SUPFAM" id="SSF103473">
    <property type="entry name" value="MFS general substrate transporter"/>
    <property type="match status" value="1"/>
</dbReference>
<gene>
    <name evidence="10" type="ORF">JYP50_16105</name>
</gene>
<evidence type="ECO:0000256" key="3">
    <source>
        <dbReference type="ARBA" id="ARBA00022448"/>
    </source>
</evidence>
<dbReference type="Gene3D" id="1.20.1720.10">
    <property type="entry name" value="Multidrug resistance protein D"/>
    <property type="match status" value="1"/>
</dbReference>
<dbReference type="RefSeq" id="WP_206561579.1">
    <property type="nucleotide sequence ID" value="NZ_JAFKCZ010000012.1"/>
</dbReference>
<evidence type="ECO:0000256" key="4">
    <source>
        <dbReference type="ARBA" id="ARBA00022475"/>
    </source>
</evidence>
<feature type="transmembrane region" description="Helical" evidence="8">
    <location>
        <begin position="414"/>
        <end position="431"/>
    </location>
</feature>
<name>A0A939IJX0_9GAMM</name>
<keyword evidence="4" id="KW-1003">Cell membrane</keyword>
<keyword evidence="6 8" id="KW-1133">Transmembrane helix</keyword>
<comment type="similarity">
    <text evidence="2">Belongs to the major facilitator superfamily. EmrB family.</text>
</comment>
<evidence type="ECO:0000256" key="6">
    <source>
        <dbReference type="ARBA" id="ARBA00022989"/>
    </source>
</evidence>
<dbReference type="Proteomes" id="UP000664303">
    <property type="component" value="Unassembled WGS sequence"/>
</dbReference>
<dbReference type="CDD" id="cd17503">
    <property type="entry name" value="MFS_LmrB_MDR_like"/>
    <property type="match status" value="1"/>
</dbReference>
<feature type="transmembrane region" description="Helical" evidence="8">
    <location>
        <begin position="281"/>
        <end position="302"/>
    </location>
</feature>
<feature type="transmembrane region" description="Helical" evidence="8">
    <location>
        <begin position="379"/>
        <end position="402"/>
    </location>
</feature>
<dbReference type="InterPro" id="IPR020846">
    <property type="entry name" value="MFS_dom"/>
</dbReference>
<evidence type="ECO:0000256" key="7">
    <source>
        <dbReference type="ARBA" id="ARBA00023136"/>
    </source>
</evidence>
<dbReference type="InterPro" id="IPR004638">
    <property type="entry name" value="EmrB-like"/>
</dbReference>
<evidence type="ECO:0000313" key="10">
    <source>
        <dbReference type="EMBL" id="MBN7798134.1"/>
    </source>
</evidence>
<feature type="transmembrane region" description="Helical" evidence="8">
    <location>
        <begin position="314"/>
        <end position="335"/>
    </location>
</feature>
<evidence type="ECO:0000313" key="11">
    <source>
        <dbReference type="Proteomes" id="UP000664303"/>
    </source>
</evidence>
<evidence type="ECO:0000256" key="8">
    <source>
        <dbReference type="SAM" id="Phobius"/>
    </source>
</evidence>
<dbReference type="EMBL" id="JAFKCZ010000012">
    <property type="protein sequence ID" value="MBN7798134.1"/>
    <property type="molecule type" value="Genomic_DNA"/>
</dbReference>
<feature type="domain" description="Major facilitator superfamily (MFS) profile" evidence="9">
    <location>
        <begin position="25"/>
        <end position="518"/>
    </location>
</feature>
<sequence length="525" mass="55634">MSATAPASAGGAEAAAGMSTPLLVGWVAMVVGMFLAILDIQIVASSLSEIQAGLAASPDEISWIQTAYLIAEVIMIPLSGYLARMWGSRRLFVLSAAGFTLASLACAFAWSLESLIVMRAIQGFIGGGMIPCVFASVYLVFPAARQPAASVAVGMIVTLAPAVGPTLGGFITESLSWHWLFLINVVPGLVVILLVSSMPDFDRGDPSLARGFDSLGLVLMALFLGGLEFVLDEGPRDDWFDEPVITLWSAISLLAGALFLWRCFSYYRPIVDLRIFANRNFALGCLLAGVLGLGLFGGVYITPLYLSRVQGFNAYQIGMVMSVMGIFMFITAPVAGKLAERVGTRAVLFVGILLAGIGLLGAGSFSADSARDALFWPQALRGMGLVTMIVTLNKVALATLAPEQLSNASGLYNLARNMGGALGLAAINTLLDGRFDLHFARLGDWLDPARPEYQAFGQRVGQALGGDPTAQGGVVLEMARQLAHREALVMTFNDVHTLMGLCFALALLLVPLLKRPRQLLTAGAH</sequence>
<dbReference type="PROSITE" id="PS50850">
    <property type="entry name" value="MFS"/>
    <property type="match status" value="1"/>
</dbReference>
<organism evidence="10 11">
    <name type="scientific">Parahaliea mediterranea</name>
    <dbReference type="NCBI Taxonomy" id="651086"/>
    <lineage>
        <taxon>Bacteria</taxon>
        <taxon>Pseudomonadati</taxon>
        <taxon>Pseudomonadota</taxon>
        <taxon>Gammaproteobacteria</taxon>
        <taxon>Cellvibrionales</taxon>
        <taxon>Halieaceae</taxon>
        <taxon>Parahaliea</taxon>
    </lineage>
</organism>
<feature type="transmembrane region" description="Helical" evidence="8">
    <location>
        <begin position="177"/>
        <end position="196"/>
    </location>
</feature>
<dbReference type="Pfam" id="PF07690">
    <property type="entry name" value="MFS_1"/>
    <property type="match status" value="1"/>
</dbReference>
<keyword evidence="5 8" id="KW-0812">Transmembrane</keyword>
<dbReference type="GO" id="GO:0022857">
    <property type="term" value="F:transmembrane transporter activity"/>
    <property type="evidence" value="ECO:0007669"/>
    <property type="project" value="InterPro"/>
</dbReference>
<dbReference type="GO" id="GO:0005886">
    <property type="term" value="C:plasma membrane"/>
    <property type="evidence" value="ECO:0007669"/>
    <property type="project" value="UniProtKB-SubCell"/>
</dbReference>
<evidence type="ECO:0000256" key="1">
    <source>
        <dbReference type="ARBA" id="ARBA00004651"/>
    </source>
</evidence>
<dbReference type="InterPro" id="IPR011701">
    <property type="entry name" value="MFS"/>
</dbReference>
<feature type="transmembrane region" description="Helical" evidence="8">
    <location>
        <begin position="23"/>
        <end position="43"/>
    </location>
</feature>
<dbReference type="AlphaFoldDB" id="A0A939IJX0"/>
<feature type="transmembrane region" description="Helical" evidence="8">
    <location>
        <begin position="148"/>
        <end position="171"/>
    </location>
</feature>
<evidence type="ECO:0000259" key="9">
    <source>
        <dbReference type="PROSITE" id="PS50850"/>
    </source>
</evidence>
<comment type="caution">
    <text evidence="10">The sequence shown here is derived from an EMBL/GenBank/DDBJ whole genome shotgun (WGS) entry which is preliminary data.</text>
</comment>
<feature type="transmembrane region" description="Helical" evidence="8">
    <location>
        <begin position="63"/>
        <end position="84"/>
    </location>
</feature>
<proteinExistence type="inferred from homology"/>
<protein>
    <submittedName>
        <fullName evidence="10">DHA2 family efflux MFS transporter permease subunit</fullName>
    </submittedName>
</protein>
<dbReference type="InterPro" id="IPR036259">
    <property type="entry name" value="MFS_trans_sf"/>
</dbReference>
<feature type="transmembrane region" description="Helical" evidence="8">
    <location>
        <begin position="91"/>
        <end position="110"/>
    </location>
</feature>
<feature type="transmembrane region" description="Helical" evidence="8">
    <location>
        <begin position="495"/>
        <end position="513"/>
    </location>
</feature>
<feature type="transmembrane region" description="Helical" evidence="8">
    <location>
        <begin position="347"/>
        <end position="367"/>
    </location>
</feature>
<dbReference type="PANTHER" id="PTHR42718:SF9">
    <property type="entry name" value="MAJOR FACILITATOR SUPERFAMILY MULTIDRUG TRANSPORTER MFSC"/>
    <property type="match status" value="1"/>
</dbReference>
<dbReference type="NCBIfam" id="TIGR00711">
    <property type="entry name" value="efflux_EmrB"/>
    <property type="match status" value="1"/>
</dbReference>
<accession>A0A939IJX0</accession>
<feature type="transmembrane region" description="Helical" evidence="8">
    <location>
        <begin position="208"/>
        <end position="231"/>
    </location>
</feature>
<feature type="transmembrane region" description="Helical" evidence="8">
    <location>
        <begin position="116"/>
        <end position="141"/>
    </location>
</feature>
<reference evidence="10" key="1">
    <citation type="submission" date="2021-02" db="EMBL/GenBank/DDBJ databases">
        <title>PHA producing bacteria isolated from coastal sediment in Guangdong, Shenzhen.</title>
        <authorList>
            <person name="Zheng W."/>
            <person name="Yu S."/>
            <person name="Huang Y."/>
        </authorList>
    </citation>
    <scope>NUCLEOTIDE SEQUENCE</scope>
    <source>
        <strain evidence="10">TN14-10</strain>
    </source>
</reference>
<keyword evidence="7 8" id="KW-0472">Membrane</keyword>
<feature type="transmembrane region" description="Helical" evidence="8">
    <location>
        <begin position="243"/>
        <end position="261"/>
    </location>
</feature>
<dbReference type="PANTHER" id="PTHR42718">
    <property type="entry name" value="MAJOR FACILITATOR SUPERFAMILY MULTIDRUG TRANSPORTER MFSC"/>
    <property type="match status" value="1"/>
</dbReference>
<evidence type="ECO:0000256" key="2">
    <source>
        <dbReference type="ARBA" id="ARBA00008537"/>
    </source>
</evidence>
<keyword evidence="11" id="KW-1185">Reference proteome</keyword>
<dbReference type="Gene3D" id="1.20.1250.20">
    <property type="entry name" value="MFS general substrate transporter like domains"/>
    <property type="match status" value="1"/>
</dbReference>
<comment type="subcellular location">
    <subcellularLocation>
        <location evidence="1">Cell membrane</location>
        <topology evidence="1">Multi-pass membrane protein</topology>
    </subcellularLocation>
</comment>